<keyword evidence="3 14" id="KW-0716">Sensory transduction</keyword>
<dbReference type="EMBL" id="WNYA01000001">
    <property type="protein sequence ID" value="KAG8596533.1"/>
    <property type="molecule type" value="Genomic_DNA"/>
</dbReference>
<dbReference type="InterPro" id="IPR000276">
    <property type="entry name" value="GPCR_Rhodpsn"/>
</dbReference>
<proteinExistence type="inferred from homology"/>
<feature type="transmembrane region" description="Helical" evidence="14">
    <location>
        <begin position="204"/>
        <end position="229"/>
    </location>
</feature>
<dbReference type="GO" id="GO:0005886">
    <property type="term" value="C:plasma membrane"/>
    <property type="evidence" value="ECO:0007669"/>
    <property type="project" value="UniProtKB-SubCell"/>
</dbReference>
<evidence type="ECO:0000256" key="2">
    <source>
        <dbReference type="ARBA" id="ARBA00022475"/>
    </source>
</evidence>
<evidence type="ECO:0000313" key="16">
    <source>
        <dbReference type="EMBL" id="KAG8596533.1"/>
    </source>
</evidence>
<keyword evidence="4 13" id="KW-0812">Transmembrane</keyword>
<keyword evidence="6 14" id="KW-1133">Transmembrane helix</keyword>
<accession>A0AAV7DGC5</accession>
<dbReference type="Proteomes" id="UP000824782">
    <property type="component" value="Unassembled WGS sequence"/>
</dbReference>
<dbReference type="PROSITE" id="PS00237">
    <property type="entry name" value="G_PROTEIN_RECEP_F1_1"/>
    <property type="match status" value="1"/>
</dbReference>
<evidence type="ECO:0000256" key="4">
    <source>
        <dbReference type="ARBA" id="ARBA00022692"/>
    </source>
</evidence>
<feature type="transmembrane region" description="Helical" evidence="14">
    <location>
        <begin position="64"/>
        <end position="82"/>
    </location>
</feature>
<dbReference type="InterPro" id="IPR050939">
    <property type="entry name" value="Olfactory_GPCR1"/>
</dbReference>
<keyword evidence="12 13" id="KW-0807">Transducer</keyword>
<reference evidence="16" key="1">
    <citation type="thesis" date="2020" institute="ProQuest LLC" country="789 East Eisenhower Parkway, Ann Arbor, MI, USA">
        <title>Comparative Genomics and Chromosome Evolution.</title>
        <authorList>
            <person name="Mudd A.B."/>
        </authorList>
    </citation>
    <scope>NUCLEOTIDE SEQUENCE</scope>
    <source>
        <strain evidence="16">237g6f4</strain>
        <tissue evidence="16">Blood</tissue>
    </source>
</reference>
<dbReference type="Pfam" id="PF13853">
    <property type="entry name" value="7tm_4"/>
    <property type="match status" value="1"/>
</dbReference>
<dbReference type="PANTHER" id="PTHR24242">
    <property type="entry name" value="G-PROTEIN COUPLED RECEPTOR"/>
    <property type="match status" value="1"/>
</dbReference>
<evidence type="ECO:0000256" key="13">
    <source>
        <dbReference type="RuleBase" id="RU000688"/>
    </source>
</evidence>
<keyword evidence="5 14" id="KW-0552">Olfaction</keyword>
<feature type="transmembrane region" description="Helical" evidence="14">
    <location>
        <begin position="102"/>
        <end position="124"/>
    </location>
</feature>
<dbReference type="Gene3D" id="1.20.1070.10">
    <property type="entry name" value="Rhodopsin 7-helix transmembrane proteins"/>
    <property type="match status" value="1"/>
</dbReference>
<keyword evidence="11" id="KW-0325">Glycoprotein</keyword>
<dbReference type="PRINTS" id="PR00237">
    <property type="entry name" value="GPCRRHODOPSN"/>
</dbReference>
<evidence type="ECO:0000256" key="1">
    <source>
        <dbReference type="ARBA" id="ARBA00004651"/>
    </source>
</evidence>
<keyword evidence="8 14" id="KW-0472">Membrane</keyword>
<dbReference type="CDD" id="cd13954">
    <property type="entry name" value="7tmA_OR"/>
    <property type="match status" value="1"/>
</dbReference>
<dbReference type="InterPro" id="IPR000725">
    <property type="entry name" value="Olfact_rcpt"/>
</dbReference>
<keyword evidence="2 14" id="KW-1003">Cell membrane</keyword>
<dbReference type="PANTHER" id="PTHR24242:SF359">
    <property type="entry name" value="ODORANT RECEPTOR-RELATED"/>
    <property type="match status" value="1"/>
</dbReference>
<evidence type="ECO:0000256" key="3">
    <source>
        <dbReference type="ARBA" id="ARBA00022606"/>
    </source>
</evidence>
<evidence type="ECO:0000256" key="14">
    <source>
        <dbReference type="RuleBase" id="RU363047"/>
    </source>
</evidence>
<dbReference type="PRINTS" id="PR00245">
    <property type="entry name" value="OLFACTORYR"/>
</dbReference>
<evidence type="ECO:0000313" key="17">
    <source>
        <dbReference type="Proteomes" id="UP000824782"/>
    </source>
</evidence>
<feature type="transmembrane region" description="Helical" evidence="14">
    <location>
        <begin position="144"/>
        <end position="167"/>
    </location>
</feature>
<name>A0AAV7DGC5_ENGPU</name>
<evidence type="ECO:0000256" key="5">
    <source>
        <dbReference type="ARBA" id="ARBA00022725"/>
    </source>
</evidence>
<feature type="transmembrane region" description="Helical" evidence="14">
    <location>
        <begin position="276"/>
        <end position="296"/>
    </location>
</feature>
<sequence>MASLWSSLNITNISEFTLLGFPLGFQTKVVLFIVFLSVYLLTITSNVIIICLVKCNQQLHKPMYFFLANFSFLEIWYISVTVPKMLSDFLDQGRKISMVGCFIQFYFFFFFGSTENILLVIMSFDRYIAICYPLQYFIIMTERLCRLLAVGAWITSVIAMMIVIIPVSRLSFCGSNDIDHVFCDFSPLVKLSCSGTKMSEVTFFFLAGVVMIGCFSLIMASYVHIIMTVMATSSTTGLRSALTTCTSHFTVVFIYYGTVMFMYLRPSATISFSIDKVVSVFYAVLTPLMNPIIYSLRNKEVKKAMQRSLRDSMKSFQTVKCRGL</sequence>
<evidence type="ECO:0000256" key="10">
    <source>
        <dbReference type="ARBA" id="ARBA00023170"/>
    </source>
</evidence>
<comment type="caution">
    <text evidence="16">The sequence shown here is derived from an EMBL/GenBank/DDBJ whole genome shotgun (WGS) entry which is preliminary data.</text>
</comment>
<evidence type="ECO:0000256" key="11">
    <source>
        <dbReference type="ARBA" id="ARBA00023180"/>
    </source>
</evidence>
<dbReference type="GO" id="GO:0004984">
    <property type="term" value="F:olfactory receptor activity"/>
    <property type="evidence" value="ECO:0007669"/>
    <property type="project" value="InterPro"/>
</dbReference>
<comment type="subcellular location">
    <subcellularLocation>
        <location evidence="1 14">Cell membrane</location>
        <topology evidence="1 14">Multi-pass membrane protein</topology>
    </subcellularLocation>
</comment>
<dbReference type="PROSITE" id="PS50262">
    <property type="entry name" value="G_PROTEIN_RECEP_F1_2"/>
    <property type="match status" value="1"/>
</dbReference>
<evidence type="ECO:0000256" key="6">
    <source>
        <dbReference type="ARBA" id="ARBA00022989"/>
    </source>
</evidence>
<keyword evidence="17" id="KW-1185">Reference proteome</keyword>
<keyword evidence="7 13" id="KW-0297">G-protein coupled receptor</keyword>
<gene>
    <name evidence="16" type="ORF">GDO81_001959</name>
</gene>
<evidence type="ECO:0000256" key="12">
    <source>
        <dbReference type="ARBA" id="ARBA00023224"/>
    </source>
</evidence>
<evidence type="ECO:0000256" key="7">
    <source>
        <dbReference type="ARBA" id="ARBA00023040"/>
    </source>
</evidence>
<evidence type="ECO:0000256" key="8">
    <source>
        <dbReference type="ARBA" id="ARBA00023136"/>
    </source>
</evidence>
<feature type="transmembrane region" description="Helical" evidence="14">
    <location>
        <begin position="241"/>
        <end position="264"/>
    </location>
</feature>
<comment type="similarity">
    <text evidence="13">Belongs to the G-protein coupled receptor 1 family.</text>
</comment>
<keyword evidence="9" id="KW-1015">Disulfide bond</keyword>
<dbReference type="AlphaFoldDB" id="A0AAV7DGC5"/>
<protein>
    <recommendedName>
        <fullName evidence="14">Olfactory receptor</fullName>
    </recommendedName>
</protein>
<keyword evidence="10 13" id="KW-0675">Receptor</keyword>
<dbReference type="InterPro" id="IPR017452">
    <property type="entry name" value="GPCR_Rhodpsn_7TM"/>
</dbReference>
<evidence type="ECO:0000256" key="9">
    <source>
        <dbReference type="ARBA" id="ARBA00023157"/>
    </source>
</evidence>
<dbReference type="FunFam" id="1.20.1070.10:FF:000001">
    <property type="entry name" value="Olfactory receptor"/>
    <property type="match status" value="1"/>
</dbReference>
<dbReference type="GO" id="GO:0004930">
    <property type="term" value="F:G protein-coupled receptor activity"/>
    <property type="evidence" value="ECO:0007669"/>
    <property type="project" value="UniProtKB-KW"/>
</dbReference>
<organism evidence="16 17">
    <name type="scientific">Engystomops pustulosus</name>
    <name type="common">Tungara frog</name>
    <name type="synonym">Physalaemus pustulosus</name>
    <dbReference type="NCBI Taxonomy" id="76066"/>
    <lineage>
        <taxon>Eukaryota</taxon>
        <taxon>Metazoa</taxon>
        <taxon>Chordata</taxon>
        <taxon>Craniata</taxon>
        <taxon>Vertebrata</taxon>
        <taxon>Euteleostomi</taxon>
        <taxon>Amphibia</taxon>
        <taxon>Batrachia</taxon>
        <taxon>Anura</taxon>
        <taxon>Neobatrachia</taxon>
        <taxon>Hyloidea</taxon>
        <taxon>Leptodactylidae</taxon>
        <taxon>Leiuperinae</taxon>
        <taxon>Engystomops</taxon>
    </lineage>
</organism>
<feature type="domain" description="G-protein coupled receptors family 1 profile" evidence="15">
    <location>
        <begin position="45"/>
        <end position="294"/>
    </location>
</feature>
<feature type="transmembrane region" description="Helical" evidence="14">
    <location>
        <begin position="29"/>
        <end position="52"/>
    </location>
</feature>
<evidence type="ECO:0000259" key="15">
    <source>
        <dbReference type="PROSITE" id="PS50262"/>
    </source>
</evidence>
<dbReference type="SUPFAM" id="SSF81321">
    <property type="entry name" value="Family A G protein-coupled receptor-like"/>
    <property type="match status" value="1"/>
</dbReference>